<evidence type="ECO:0000313" key="2">
    <source>
        <dbReference type="EMBL" id="OAX76997.1"/>
    </source>
</evidence>
<accession>A0A1B7NK62</accession>
<evidence type="ECO:0000259" key="1">
    <source>
        <dbReference type="Pfam" id="PF01636"/>
    </source>
</evidence>
<evidence type="ECO:0000313" key="3">
    <source>
        <dbReference type="Proteomes" id="UP000091918"/>
    </source>
</evidence>
<organism evidence="2 3">
    <name type="scientific">Emergomyces africanus</name>
    <dbReference type="NCBI Taxonomy" id="1955775"/>
    <lineage>
        <taxon>Eukaryota</taxon>
        <taxon>Fungi</taxon>
        <taxon>Dikarya</taxon>
        <taxon>Ascomycota</taxon>
        <taxon>Pezizomycotina</taxon>
        <taxon>Eurotiomycetes</taxon>
        <taxon>Eurotiomycetidae</taxon>
        <taxon>Onygenales</taxon>
        <taxon>Ajellomycetaceae</taxon>
        <taxon>Emergomyces</taxon>
    </lineage>
</organism>
<dbReference type="EMBL" id="LGUA01003716">
    <property type="protein sequence ID" value="OAX76997.1"/>
    <property type="molecule type" value="Genomic_DNA"/>
</dbReference>
<name>A0A1B7NK62_9EURO</name>
<dbReference type="SUPFAM" id="SSF56112">
    <property type="entry name" value="Protein kinase-like (PK-like)"/>
    <property type="match status" value="1"/>
</dbReference>
<dbReference type="STRING" id="1658172.A0A1B7NK62"/>
<dbReference type="OrthoDB" id="4205945at2759"/>
<dbReference type="Proteomes" id="UP000091918">
    <property type="component" value="Unassembled WGS sequence"/>
</dbReference>
<keyword evidence="3" id="KW-1185">Reference proteome</keyword>
<reference evidence="2 3" key="1">
    <citation type="submission" date="2015-07" db="EMBL/GenBank/DDBJ databases">
        <title>Emmonsia species relationships and genome sequence.</title>
        <authorList>
            <person name="Cuomo C.A."/>
            <person name="Schwartz I.S."/>
            <person name="Kenyon C."/>
            <person name="de Hoog G.S."/>
            <person name="Govender N.P."/>
            <person name="Botha A."/>
            <person name="Moreno L."/>
            <person name="de Vries M."/>
            <person name="Munoz J.F."/>
            <person name="Stielow J.B."/>
        </authorList>
    </citation>
    <scope>NUCLEOTIDE SEQUENCE [LARGE SCALE GENOMIC DNA]</scope>
    <source>
        <strain evidence="2 3">CBS 136260</strain>
    </source>
</reference>
<sequence>PLPLFCDDFRPSNVIVNEDLNIRGVIDWEFCYAAPVEFAHCSPWWLLLAPPDDWISGLDVFVS</sequence>
<comment type="caution">
    <text evidence="2">The sequence shown here is derived from an EMBL/GenBank/DDBJ whole genome shotgun (WGS) entry which is preliminary data.</text>
</comment>
<feature type="non-terminal residue" evidence="2">
    <location>
        <position position="1"/>
    </location>
</feature>
<proteinExistence type="predicted"/>
<dbReference type="InterPro" id="IPR002575">
    <property type="entry name" value="Aminoglycoside_PTrfase"/>
</dbReference>
<feature type="domain" description="Aminoglycoside phosphotransferase" evidence="1">
    <location>
        <begin position="8"/>
        <end position="36"/>
    </location>
</feature>
<gene>
    <name evidence="2" type="ORF">ACJ72_08709</name>
</gene>
<dbReference type="InterPro" id="IPR011009">
    <property type="entry name" value="Kinase-like_dom_sf"/>
</dbReference>
<dbReference type="AlphaFoldDB" id="A0A1B7NK62"/>
<protein>
    <recommendedName>
        <fullName evidence="1">Aminoglycoside phosphotransferase domain-containing protein</fullName>
    </recommendedName>
</protein>
<dbReference type="Pfam" id="PF01636">
    <property type="entry name" value="APH"/>
    <property type="match status" value="1"/>
</dbReference>